<comment type="function">
    <text evidence="12">Catalyzes the condensation of the acetyl group of acetyl-CoA with 3-methyl-2-oxobutanoate (2-ketoisovalerate) to form 3-carboxy-3-hydroxy-4-methylpentanoate (2-isopropylmalate).</text>
</comment>
<dbReference type="Gene3D" id="3.30.160.270">
    <property type="match status" value="1"/>
</dbReference>
<keyword evidence="7 12" id="KW-0808">Transferase</keyword>
<dbReference type="InterPro" id="IPR050073">
    <property type="entry name" value="2-IPM_HCS-like"/>
</dbReference>
<reference evidence="14 15" key="1">
    <citation type="submission" date="2017-07" db="EMBL/GenBank/DDBJ databases">
        <title>Niveispirillum cyanobacteriorum sp. nov., isolated from cyanobacterial aggregates in a eutrophic lake.</title>
        <authorList>
            <person name="Cai H."/>
        </authorList>
    </citation>
    <scope>NUCLEOTIDE SEQUENCE [LARGE SCALE GENOMIC DNA]</scope>
    <source>
        <strain evidence="15">TH1-14</strain>
    </source>
</reference>
<comment type="subunit">
    <text evidence="12">Homodimer.</text>
</comment>
<comment type="cofactor">
    <cofactor evidence="12">
        <name>Mn(2+)</name>
        <dbReference type="ChEBI" id="CHEBI:29035"/>
    </cofactor>
</comment>
<evidence type="ECO:0000259" key="13">
    <source>
        <dbReference type="PROSITE" id="PS50991"/>
    </source>
</evidence>
<dbReference type="GO" id="GO:0030145">
    <property type="term" value="F:manganese ion binding"/>
    <property type="evidence" value="ECO:0007669"/>
    <property type="project" value="UniProtKB-UniRule"/>
</dbReference>
<keyword evidence="6 12" id="KW-0028">Amino-acid biosynthesis</keyword>
<accession>A0A255YUM1</accession>
<sequence>MTIIRDSNRVIIFDTTLRDGEQAPGCSMNLDEKLRIATVLEEMGVDVIEAGFPIASNGDFEAVREVARTVKNATIAALARTARADIDRAAEALQLAQRKRIHTFISTSPVHMNYMLKMTEEEVLQRTIDYVGYARNLTDDVEWSAQDGSRSDRDFLCRCVEAAIKAGATTINIPDTVGYALPEEYASMFKDVMTRVPNSDKAIFSVHCHNDLGLAVANSLAGIGVGVRQVECTINGLGERAGNASLEEIVMALRTRHDLIGCTTGIKTEHITRISRLVSTITGFQVQPNKAIVGANAFAHESGIHQDGMLKHAETYEIMTPESVGLNRSSLVMGKHSGRAAFRAKLKELGYDDLGENAVNDAFGRFKDLADRKKDIYDEDIVAIMDDEVGRQHDRVRFQALHVVAGSRGPQHAVLELEIDGQPIPPVVAFGNGPVDAVFNALKLAFPHEAKLQLYQVHAVTQGTDAQAEVTVRLEEGGKTVNGQGADADTLVASARAYVHALNKLITKRLKTAPVAMSA</sequence>
<protein>
    <recommendedName>
        <fullName evidence="4 12">2-isopropylmalate synthase</fullName>
        <ecNumber evidence="3 12">2.3.3.13</ecNumber>
    </recommendedName>
    <alternativeName>
        <fullName evidence="11 12">Alpha-IPM synthase</fullName>
    </alternativeName>
    <alternativeName>
        <fullName evidence="12">Alpha-isopropylmalate synthase</fullName>
    </alternativeName>
</protein>
<keyword evidence="12" id="KW-0963">Cytoplasm</keyword>
<dbReference type="InterPro" id="IPR013785">
    <property type="entry name" value="Aldolase_TIM"/>
</dbReference>
<comment type="pathway">
    <text evidence="1 12">Amino-acid biosynthesis; L-leucine biosynthesis; L-leucine from 3-methyl-2-oxobutanoate: step 1/4.</text>
</comment>
<gene>
    <name evidence="12" type="primary">leuA</name>
    <name evidence="14" type="ORF">CHU95_17345</name>
</gene>
<evidence type="ECO:0000256" key="1">
    <source>
        <dbReference type="ARBA" id="ARBA00004689"/>
    </source>
</evidence>
<dbReference type="GO" id="GO:0009098">
    <property type="term" value="P:L-leucine biosynthetic process"/>
    <property type="evidence" value="ECO:0007669"/>
    <property type="project" value="UniProtKB-UniRule"/>
</dbReference>
<feature type="binding site" evidence="12">
    <location>
        <position position="19"/>
    </location>
    <ligand>
        <name>Mn(2+)</name>
        <dbReference type="ChEBI" id="CHEBI:29035"/>
    </ligand>
</feature>
<evidence type="ECO:0000256" key="10">
    <source>
        <dbReference type="ARBA" id="ARBA00023304"/>
    </source>
</evidence>
<comment type="similarity">
    <text evidence="2 12">Belongs to the alpha-IPM synthase/homocitrate synthase family. LeuA type 1 subfamily.</text>
</comment>
<dbReference type="Proteomes" id="UP000216998">
    <property type="component" value="Unassembled WGS sequence"/>
</dbReference>
<dbReference type="FunFam" id="1.10.238.260:FF:000001">
    <property type="entry name" value="2-isopropylmalate synthase"/>
    <property type="match status" value="1"/>
</dbReference>
<dbReference type="Pfam" id="PF00682">
    <property type="entry name" value="HMGL-like"/>
    <property type="match status" value="1"/>
</dbReference>
<evidence type="ECO:0000313" key="14">
    <source>
        <dbReference type="EMBL" id="OYQ32927.1"/>
    </source>
</evidence>
<dbReference type="PROSITE" id="PS00816">
    <property type="entry name" value="AIPM_HOMOCIT_SYNTH_2"/>
    <property type="match status" value="1"/>
</dbReference>
<keyword evidence="9 12" id="KW-0464">Manganese</keyword>
<dbReference type="CDD" id="cd07940">
    <property type="entry name" value="DRE_TIM_IPMS"/>
    <property type="match status" value="1"/>
</dbReference>
<comment type="caution">
    <text evidence="14">The sequence shown here is derived from an EMBL/GenBank/DDBJ whole genome shotgun (WGS) entry which is preliminary data.</text>
</comment>
<dbReference type="InterPro" id="IPR000891">
    <property type="entry name" value="PYR_CT"/>
</dbReference>
<feature type="domain" description="Pyruvate carboxyltransferase" evidence="13">
    <location>
        <begin position="10"/>
        <end position="272"/>
    </location>
</feature>
<evidence type="ECO:0000256" key="7">
    <source>
        <dbReference type="ARBA" id="ARBA00022679"/>
    </source>
</evidence>
<evidence type="ECO:0000256" key="8">
    <source>
        <dbReference type="ARBA" id="ARBA00022723"/>
    </source>
</evidence>
<dbReference type="Pfam" id="PF22617">
    <property type="entry name" value="HCS_D2"/>
    <property type="match status" value="1"/>
</dbReference>
<dbReference type="InterPro" id="IPR002034">
    <property type="entry name" value="AIPM/Hcit_synth_CS"/>
</dbReference>
<dbReference type="SUPFAM" id="SSF110921">
    <property type="entry name" value="2-isopropylmalate synthase LeuA, allosteric (dimerisation) domain"/>
    <property type="match status" value="1"/>
</dbReference>
<keyword evidence="8 12" id="KW-0479">Metal-binding</keyword>
<evidence type="ECO:0000256" key="6">
    <source>
        <dbReference type="ARBA" id="ARBA00022605"/>
    </source>
</evidence>
<comment type="catalytic activity">
    <reaction evidence="12">
        <text>3-methyl-2-oxobutanoate + acetyl-CoA + H2O = (2S)-2-isopropylmalate + CoA + H(+)</text>
        <dbReference type="Rhea" id="RHEA:21524"/>
        <dbReference type="ChEBI" id="CHEBI:1178"/>
        <dbReference type="ChEBI" id="CHEBI:11851"/>
        <dbReference type="ChEBI" id="CHEBI:15377"/>
        <dbReference type="ChEBI" id="CHEBI:15378"/>
        <dbReference type="ChEBI" id="CHEBI:57287"/>
        <dbReference type="ChEBI" id="CHEBI:57288"/>
        <dbReference type="EC" id="2.3.3.13"/>
    </reaction>
</comment>
<dbReference type="InterPro" id="IPR054691">
    <property type="entry name" value="LeuA/HCS_post-cat"/>
</dbReference>
<keyword evidence="10 12" id="KW-0100">Branched-chain amino acid biosynthesis</keyword>
<dbReference type="SUPFAM" id="SSF51569">
    <property type="entry name" value="Aldolase"/>
    <property type="match status" value="1"/>
</dbReference>
<dbReference type="NCBIfam" id="TIGR00973">
    <property type="entry name" value="leuA_bact"/>
    <property type="match status" value="1"/>
</dbReference>
<dbReference type="GO" id="GO:0003985">
    <property type="term" value="F:acetyl-CoA C-acetyltransferase activity"/>
    <property type="evidence" value="ECO:0007669"/>
    <property type="project" value="UniProtKB-UniRule"/>
</dbReference>
<proteinExistence type="inferred from homology"/>
<dbReference type="EC" id="2.3.3.13" evidence="3 12"/>
<evidence type="ECO:0000256" key="12">
    <source>
        <dbReference type="HAMAP-Rule" id="MF_01025"/>
    </source>
</evidence>
<evidence type="ECO:0000256" key="5">
    <source>
        <dbReference type="ARBA" id="ARBA00022430"/>
    </source>
</evidence>
<dbReference type="Gene3D" id="1.10.238.260">
    <property type="match status" value="1"/>
</dbReference>
<evidence type="ECO:0000256" key="9">
    <source>
        <dbReference type="ARBA" id="ARBA00023211"/>
    </source>
</evidence>
<dbReference type="OrthoDB" id="9803573at2"/>
<dbReference type="Pfam" id="PF08502">
    <property type="entry name" value="LeuA_dimer"/>
    <property type="match status" value="1"/>
</dbReference>
<dbReference type="PROSITE" id="PS00815">
    <property type="entry name" value="AIPM_HOMOCIT_SYNTH_1"/>
    <property type="match status" value="1"/>
</dbReference>
<keyword evidence="15" id="KW-1185">Reference proteome</keyword>
<dbReference type="GO" id="GO:0003852">
    <property type="term" value="F:2-isopropylmalate synthase activity"/>
    <property type="evidence" value="ECO:0007669"/>
    <property type="project" value="UniProtKB-UniRule"/>
</dbReference>
<evidence type="ECO:0000256" key="4">
    <source>
        <dbReference type="ARBA" id="ARBA00018198"/>
    </source>
</evidence>
<dbReference type="InterPro" id="IPR036230">
    <property type="entry name" value="LeuA_allosteric_dom_sf"/>
</dbReference>
<feature type="region of interest" description="Regulatory domain" evidence="12">
    <location>
        <begin position="397"/>
        <end position="519"/>
    </location>
</feature>
<dbReference type="GO" id="GO:0005829">
    <property type="term" value="C:cytosol"/>
    <property type="evidence" value="ECO:0007669"/>
    <property type="project" value="TreeGrafter"/>
</dbReference>
<dbReference type="HAMAP" id="MF_01025">
    <property type="entry name" value="LeuA_type1"/>
    <property type="match status" value="1"/>
</dbReference>
<dbReference type="AlphaFoldDB" id="A0A255YUM1"/>
<dbReference type="InterPro" id="IPR005671">
    <property type="entry name" value="LeuA_bact_synth"/>
</dbReference>
<dbReference type="NCBIfam" id="NF002087">
    <property type="entry name" value="PRK00915.1-4"/>
    <property type="match status" value="1"/>
</dbReference>
<dbReference type="InterPro" id="IPR013709">
    <property type="entry name" value="2-isopropylmalate_synth_dimer"/>
</dbReference>
<dbReference type="FunFam" id="3.30.160.270:FF:000003">
    <property type="entry name" value="2-isopropylmalate synthase"/>
    <property type="match status" value="1"/>
</dbReference>
<evidence type="ECO:0000256" key="11">
    <source>
        <dbReference type="ARBA" id="ARBA00029993"/>
    </source>
</evidence>
<dbReference type="EMBL" id="NOXU01000031">
    <property type="protein sequence ID" value="OYQ32927.1"/>
    <property type="molecule type" value="Genomic_DNA"/>
</dbReference>
<dbReference type="Gene3D" id="3.20.20.70">
    <property type="entry name" value="Aldolase class I"/>
    <property type="match status" value="1"/>
</dbReference>
<dbReference type="UniPathway" id="UPA00048">
    <property type="reaction ID" value="UER00070"/>
</dbReference>
<evidence type="ECO:0000256" key="2">
    <source>
        <dbReference type="ARBA" id="ARBA00009396"/>
    </source>
</evidence>
<feature type="binding site" evidence="12">
    <location>
        <position position="209"/>
    </location>
    <ligand>
        <name>Mn(2+)</name>
        <dbReference type="ChEBI" id="CHEBI:29035"/>
    </ligand>
</feature>
<feature type="binding site" evidence="12">
    <location>
        <position position="243"/>
    </location>
    <ligand>
        <name>Mn(2+)</name>
        <dbReference type="ChEBI" id="CHEBI:29035"/>
    </ligand>
</feature>
<dbReference type="PROSITE" id="PS50991">
    <property type="entry name" value="PYR_CT"/>
    <property type="match status" value="1"/>
</dbReference>
<dbReference type="SMART" id="SM00917">
    <property type="entry name" value="LeuA_dimer"/>
    <property type="match status" value="1"/>
</dbReference>
<dbReference type="RefSeq" id="WP_094457585.1">
    <property type="nucleotide sequence ID" value="NZ_NOXU01000031.1"/>
</dbReference>
<evidence type="ECO:0000256" key="3">
    <source>
        <dbReference type="ARBA" id="ARBA00012973"/>
    </source>
</evidence>
<dbReference type="NCBIfam" id="NF002086">
    <property type="entry name" value="PRK00915.1-3"/>
    <property type="match status" value="1"/>
</dbReference>
<evidence type="ECO:0000313" key="15">
    <source>
        <dbReference type="Proteomes" id="UP000216998"/>
    </source>
</evidence>
<dbReference type="FunFam" id="3.20.20.70:FF:000010">
    <property type="entry name" value="2-isopropylmalate synthase"/>
    <property type="match status" value="1"/>
</dbReference>
<dbReference type="PANTHER" id="PTHR10277:SF9">
    <property type="entry name" value="2-ISOPROPYLMALATE SYNTHASE 1, CHLOROPLASTIC-RELATED"/>
    <property type="match status" value="1"/>
</dbReference>
<organism evidence="14 15">
    <name type="scientific">Niveispirillum lacus</name>
    <dbReference type="NCBI Taxonomy" id="1981099"/>
    <lineage>
        <taxon>Bacteria</taxon>
        <taxon>Pseudomonadati</taxon>
        <taxon>Pseudomonadota</taxon>
        <taxon>Alphaproteobacteria</taxon>
        <taxon>Rhodospirillales</taxon>
        <taxon>Azospirillaceae</taxon>
        <taxon>Niveispirillum</taxon>
    </lineage>
</organism>
<dbReference type="PANTHER" id="PTHR10277">
    <property type="entry name" value="HOMOCITRATE SYNTHASE-RELATED"/>
    <property type="match status" value="1"/>
</dbReference>
<feature type="binding site" evidence="12">
    <location>
        <position position="207"/>
    </location>
    <ligand>
        <name>Mn(2+)</name>
        <dbReference type="ChEBI" id="CHEBI:29035"/>
    </ligand>
</feature>
<name>A0A255YUM1_9PROT</name>
<keyword evidence="5 12" id="KW-0432">Leucine biosynthesis</keyword>